<reference evidence="1 2" key="1">
    <citation type="submission" date="2021-03" db="EMBL/GenBank/DDBJ databases">
        <title>Genome Sequence of Bradyrhizobium vignae strain ISRA400.</title>
        <authorList>
            <person name="Tisa L.S."/>
            <person name="Svistoonoff S."/>
            <person name="Hocher V."/>
            <person name="Fall S."/>
            <person name="Zaiya A."/>
            <person name="Naing D."/>
            <person name="Niang N."/>
            <person name="Diouf A."/>
            <person name="Dasylva M.C."/>
            <person name="Toure O."/>
            <person name="Gueye M."/>
            <person name="Gully D."/>
            <person name="Tisseyre P."/>
            <person name="Simpson S."/>
            <person name="Morris K."/>
            <person name="Thomas W.K."/>
        </authorList>
    </citation>
    <scope>NUCLEOTIDE SEQUENCE [LARGE SCALE GENOMIC DNA]</scope>
    <source>
        <strain evidence="1 2">ISRA400</strain>
    </source>
</reference>
<gene>
    <name evidence="1" type="ORF">JWS04_32605</name>
</gene>
<keyword evidence="2" id="KW-1185">Reference proteome</keyword>
<proteinExistence type="predicted"/>
<dbReference type="RefSeq" id="WP_129146078.1">
    <property type="nucleotide sequence ID" value="NZ_JAGIKT010000095.1"/>
</dbReference>
<name>A0ABS4A5P3_9BRAD</name>
<evidence type="ECO:0000313" key="1">
    <source>
        <dbReference type="EMBL" id="MBP0115727.1"/>
    </source>
</evidence>
<dbReference type="Proteomes" id="UP000669317">
    <property type="component" value="Unassembled WGS sequence"/>
</dbReference>
<dbReference type="EMBL" id="JAGIKT010000095">
    <property type="protein sequence ID" value="MBP0115727.1"/>
    <property type="molecule type" value="Genomic_DNA"/>
</dbReference>
<evidence type="ECO:0000313" key="2">
    <source>
        <dbReference type="Proteomes" id="UP000669317"/>
    </source>
</evidence>
<comment type="caution">
    <text evidence="1">The sequence shown here is derived from an EMBL/GenBank/DDBJ whole genome shotgun (WGS) entry which is preliminary data.</text>
</comment>
<accession>A0ABS4A5P3</accession>
<sequence length="145" mass="17103">MQDEPELKYARMKDFLSFYAERYLKAEGLPPDRQPIASLEALEKKSMKMALKGLRQAINDCVEMSLRFDHKEVEKLDSQLRSRGIVTLSELRRRYSKSYAKIVKRGQIKNETEYYLVRNVLHDPTEKSPEERKLLEELISDYEAT</sequence>
<organism evidence="1 2">
    <name type="scientific">Bradyrhizobium vignae</name>
    <dbReference type="NCBI Taxonomy" id="1549949"/>
    <lineage>
        <taxon>Bacteria</taxon>
        <taxon>Pseudomonadati</taxon>
        <taxon>Pseudomonadota</taxon>
        <taxon>Alphaproteobacteria</taxon>
        <taxon>Hyphomicrobiales</taxon>
        <taxon>Nitrobacteraceae</taxon>
        <taxon>Bradyrhizobium</taxon>
    </lineage>
</organism>
<protein>
    <submittedName>
        <fullName evidence="1">Uncharacterized protein</fullName>
    </submittedName>
</protein>